<accession>A0A2S9YMH0</accession>
<dbReference type="AlphaFoldDB" id="A0A2S9YMH0"/>
<evidence type="ECO:0000313" key="3">
    <source>
        <dbReference type="EMBL" id="PRQ06283.1"/>
    </source>
</evidence>
<sequence>MNHPFADPRLELAVRAALPQDVLAQPLRSLTRLDAAALGIRRLLGIEALSELRWLDLSRNPLSSLVDLRANTKLIRLLLRQTGIASLAGLEGLPELEDLDLSGAQVIDIQAIEGLPSLRSLDLGLCLVKRLSALATLARLESLTLGNPTLALGRSFFARPQPIELDLSPLRALGRLRQLRLYGLSMRSAASLDALLGLEELVLDRCTFEDRLREFPLLARLEVLSLSDCDVSALRVLTRLPRLRVLCLDEAEISDLSPLLGCEALESVSLRDVKLNKRGSIDQLRRHPRLAQLRLDNQLVELRDRK</sequence>
<dbReference type="InterPro" id="IPR001611">
    <property type="entry name" value="Leu-rich_rpt"/>
</dbReference>
<dbReference type="PANTHER" id="PTHR46652">
    <property type="entry name" value="LEUCINE-RICH REPEAT AND IQ DOMAIN-CONTAINING PROTEIN 1-RELATED"/>
    <property type="match status" value="1"/>
</dbReference>
<evidence type="ECO:0000313" key="4">
    <source>
        <dbReference type="Proteomes" id="UP000238823"/>
    </source>
</evidence>
<dbReference type="EMBL" id="PVNL01000077">
    <property type="protein sequence ID" value="PRQ06283.1"/>
    <property type="molecule type" value="Genomic_DNA"/>
</dbReference>
<keyword evidence="1" id="KW-0433">Leucine-rich repeat</keyword>
<organism evidence="3 4">
    <name type="scientific">Enhygromyxa salina</name>
    <dbReference type="NCBI Taxonomy" id="215803"/>
    <lineage>
        <taxon>Bacteria</taxon>
        <taxon>Pseudomonadati</taxon>
        <taxon>Myxococcota</taxon>
        <taxon>Polyangia</taxon>
        <taxon>Nannocystales</taxon>
        <taxon>Nannocystaceae</taxon>
        <taxon>Enhygromyxa</taxon>
    </lineage>
</organism>
<protein>
    <submittedName>
        <fullName evidence="3">Internalin-A</fullName>
    </submittedName>
</protein>
<dbReference type="Proteomes" id="UP000238823">
    <property type="component" value="Unassembled WGS sequence"/>
</dbReference>
<dbReference type="Gene3D" id="3.80.10.10">
    <property type="entry name" value="Ribonuclease Inhibitor"/>
    <property type="match status" value="1"/>
</dbReference>
<comment type="caution">
    <text evidence="3">The sequence shown here is derived from an EMBL/GenBank/DDBJ whole genome shotgun (WGS) entry which is preliminary data.</text>
</comment>
<dbReference type="InterPro" id="IPR032675">
    <property type="entry name" value="LRR_dom_sf"/>
</dbReference>
<dbReference type="SUPFAM" id="SSF52058">
    <property type="entry name" value="L domain-like"/>
    <property type="match status" value="1"/>
</dbReference>
<name>A0A2S9YMH0_9BACT</name>
<dbReference type="InterPro" id="IPR050836">
    <property type="entry name" value="SDS22/Internalin_LRR"/>
</dbReference>
<evidence type="ECO:0000256" key="1">
    <source>
        <dbReference type="ARBA" id="ARBA00022614"/>
    </source>
</evidence>
<proteinExistence type="predicted"/>
<evidence type="ECO:0000256" key="2">
    <source>
        <dbReference type="ARBA" id="ARBA00022737"/>
    </source>
</evidence>
<dbReference type="PANTHER" id="PTHR46652:SF3">
    <property type="entry name" value="LEUCINE-RICH REPEAT-CONTAINING PROTEIN 9"/>
    <property type="match status" value="1"/>
</dbReference>
<dbReference type="PROSITE" id="PS51450">
    <property type="entry name" value="LRR"/>
    <property type="match status" value="1"/>
</dbReference>
<dbReference type="RefSeq" id="WP_106090913.1">
    <property type="nucleotide sequence ID" value="NZ_PVNL01000077.1"/>
</dbReference>
<gene>
    <name evidence="3" type="primary">inlA_3</name>
    <name evidence="3" type="ORF">ENSA7_39600</name>
</gene>
<reference evidence="3 4" key="1">
    <citation type="submission" date="2018-03" db="EMBL/GenBank/DDBJ databases">
        <title>Draft Genome Sequences of the Obligatory Marine Myxobacteria Enhygromyxa salina SWB007.</title>
        <authorList>
            <person name="Poehlein A."/>
            <person name="Moghaddam J.A."/>
            <person name="Harms H."/>
            <person name="Alanjari M."/>
            <person name="Koenig G.M."/>
            <person name="Daniel R."/>
            <person name="Schaeberle T.F."/>
        </authorList>
    </citation>
    <scope>NUCLEOTIDE SEQUENCE [LARGE SCALE GENOMIC DNA]</scope>
    <source>
        <strain evidence="3 4">SWB007</strain>
    </source>
</reference>
<keyword evidence="2" id="KW-0677">Repeat</keyword>